<sequence length="93" mass="11052">MDPVFEQNKDGKYQFENRTNELVQQNPIISFASEKNDRDQILSSNHPYNVNLKDMEDDTRRKVLEPDAAKGILRQAVLQRRLREKTPMCQYKR</sequence>
<protein>
    <submittedName>
        <fullName evidence="1">Uncharacterized protein</fullName>
    </submittedName>
</protein>
<evidence type="ECO:0000313" key="2">
    <source>
        <dbReference type="Proteomes" id="UP000276133"/>
    </source>
</evidence>
<comment type="caution">
    <text evidence="1">The sequence shown here is derived from an EMBL/GenBank/DDBJ whole genome shotgun (WGS) entry which is preliminary data.</text>
</comment>
<keyword evidence="2" id="KW-1185">Reference proteome</keyword>
<dbReference type="AlphaFoldDB" id="A0A3M7RMF9"/>
<accession>A0A3M7RMF9</accession>
<dbReference type="Proteomes" id="UP000276133">
    <property type="component" value="Unassembled WGS sequence"/>
</dbReference>
<reference evidence="1 2" key="1">
    <citation type="journal article" date="2018" name="Sci. Rep.">
        <title>Genomic signatures of local adaptation to the degree of environmental predictability in rotifers.</title>
        <authorList>
            <person name="Franch-Gras L."/>
            <person name="Hahn C."/>
            <person name="Garcia-Roger E.M."/>
            <person name="Carmona M.J."/>
            <person name="Serra M."/>
            <person name="Gomez A."/>
        </authorList>
    </citation>
    <scope>NUCLEOTIDE SEQUENCE [LARGE SCALE GENOMIC DNA]</scope>
    <source>
        <strain evidence="1">HYR1</strain>
    </source>
</reference>
<evidence type="ECO:0000313" key="1">
    <source>
        <dbReference type="EMBL" id="RNA24763.1"/>
    </source>
</evidence>
<proteinExistence type="predicted"/>
<organism evidence="1 2">
    <name type="scientific">Brachionus plicatilis</name>
    <name type="common">Marine rotifer</name>
    <name type="synonym">Brachionus muelleri</name>
    <dbReference type="NCBI Taxonomy" id="10195"/>
    <lineage>
        <taxon>Eukaryota</taxon>
        <taxon>Metazoa</taxon>
        <taxon>Spiralia</taxon>
        <taxon>Gnathifera</taxon>
        <taxon>Rotifera</taxon>
        <taxon>Eurotatoria</taxon>
        <taxon>Monogononta</taxon>
        <taxon>Pseudotrocha</taxon>
        <taxon>Ploima</taxon>
        <taxon>Brachionidae</taxon>
        <taxon>Brachionus</taxon>
    </lineage>
</organism>
<name>A0A3M7RMF9_BRAPC</name>
<gene>
    <name evidence="1" type="ORF">BpHYR1_000457</name>
</gene>
<dbReference type="EMBL" id="REGN01003053">
    <property type="protein sequence ID" value="RNA24763.1"/>
    <property type="molecule type" value="Genomic_DNA"/>
</dbReference>